<dbReference type="InParanoid" id="A0A674J9S1"/>
<keyword evidence="1" id="KW-0812">Transmembrane</keyword>
<keyword evidence="1" id="KW-0472">Membrane</keyword>
<keyword evidence="3" id="KW-1185">Reference proteome</keyword>
<proteinExistence type="predicted"/>
<keyword evidence="1" id="KW-1133">Transmembrane helix</keyword>
<reference evidence="2" key="1">
    <citation type="submission" date="2025-08" db="UniProtKB">
        <authorList>
            <consortium name="Ensembl"/>
        </authorList>
    </citation>
    <scope>IDENTIFICATION</scope>
</reference>
<evidence type="ECO:0000313" key="2">
    <source>
        <dbReference type="Ensembl" id="ENSTMTP00000017995.1"/>
    </source>
</evidence>
<protein>
    <submittedName>
        <fullName evidence="2">Uncharacterized protein</fullName>
    </submittedName>
</protein>
<feature type="transmembrane region" description="Helical" evidence="1">
    <location>
        <begin position="20"/>
        <end position="40"/>
    </location>
</feature>
<evidence type="ECO:0000313" key="3">
    <source>
        <dbReference type="Proteomes" id="UP000472274"/>
    </source>
</evidence>
<name>A0A674J9S1_9SAUR</name>
<reference evidence="2" key="2">
    <citation type="submission" date="2025-09" db="UniProtKB">
        <authorList>
            <consortium name="Ensembl"/>
        </authorList>
    </citation>
    <scope>IDENTIFICATION</scope>
</reference>
<dbReference type="GeneTree" id="ENSGT00940000161507"/>
<accession>A0A674J9S1</accession>
<dbReference type="Proteomes" id="UP000472274">
    <property type="component" value="Unplaced"/>
</dbReference>
<dbReference type="Ensembl" id="ENSTMTT00000018638.1">
    <property type="protein sequence ID" value="ENSTMTP00000017995.1"/>
    <property type="gene ID" value="ENSTMTG00000013244.1"/>
</dbReference>
<sequence length="110" mass="12807">MLPLTDWVLELLSMERTPFRAYTVSALLLALLALLFRTLLQLGSSWHRYYVNCQRLRCFPEPPRRNWLLGHLGMVGEGLWSQPVLARGAWPGRSLRESCSLQLHDTWEWG</sequence>
<organism evidence="2 3">
    <name type="scientific">Terrapene triunguis</name>
    <name type="common">Three-toed box turtle</name>
    <dbReference type="NCBI Taxonomy" id="2587831"/>
    <lineage>
        <taxon>Eukaryota</taxon>
        <taxon>Metazoa</taxon>
        <taxon>Chordata</taxon>
        <taxon>Craniata</taxon>
        <taxon>Vertebrata</taxon>
        <taxon>Euteleostomi</taxon>
        <taxon>Archelosauria</taxon>
        <taxon>Testudinata</taxon>
        <taxon>Testudines</taxon>
        <taxon>Cryptodira</taxon>
        <taxon>Durocryptodira</taxon>
        <taxon>Testudinoidea</taxon>
        <taxon>Emydidae</taxon>
        <taxon>Terrapene</taxon>
    </lineage>
</organism>
<dbReference type="AlphaFoldDB" id="A0A674J9S1"/>
<evidence type="ECO:0000256" key="1">
    <source>
        <dbReference type="SAM" id="Phobius"/>
    </source>
</evidence>